<evidence type="ECO:0000256" key="1">
    <source>
        <dbReference type="SAM" id="MobiDB-lite"/>
    </source>
</evidence>
<feature type="compositionally biased region" description="Low complexity" evidence="1">
    <location>
        <begin position="449"/>
        <end position="464"/>
    </location>
</feature>
<gene>
    <name evidence="2" type="ORF">POM88_040554</name>
</gene>
<dbReference type="PANTHER" id="PTHR31949:SF20">
    <property type="entry name" value="OS01G0141900 PROTEIN"/>
    <property type="match status" value="1"/>
</dbReference>
<reference evidence="2" key="2">
    <citation type="submission" date="2023-05" db="EMBL/GenBank/DDBJ databases">
        <authorList>
            <person name="Schelkunov M.I."/>
        </authorList>
    </citation>
    <scope>NUCLEOTIDE SEQUENCE</scope>
    <source>
        <strain evidence="2">Hsosn_3</strain>
        <tissue evidence="2">Leaf</tissue>
    </source>
</reference>
<sequence length="562" mass="60016">MNRSFRAPERGMQAAVVKQRQQMRESVMRDKEEELALFLEMRKREKERDSLLIQNVDEFHAPLGLTTGSSPIFDIASAMPAPARKTAADEFLNSDNDKNDYDWLMTPPDTPLFPSLEIESQRTSMNETGTPKARPTALKSRLANSELEPTTRNNHASRQSVLASGLNTSCAGVRRPSSAGGLGSRPATPTGRPTLASASKPTSASTYKPSSITASASATMASRPSRSSTPTRSTVPSAKPTAPARSSTPTSRSTARSSTPTSRPAAPVTKPTSRAATPTRRPPTLSVASNASAPPVKSPSSAVTKAASTTIRNSAPPRPSSPTVKPRPWNPLDMPGFSHDVPPNLRTSLSDRPPSATRGRPGAPSVRSSSIDPAPSGRIRRQSCSPSRGRPPNGINRNTGSSVPALNRAYAKAHDNVSPVMYGTKMVERVINMRKLAPPKQDDKHSPRSNLSGKSSSPDSSGFGRNFSKKSMDMAIRHMDIRRNIPGNLRPLMTNIPASSMYSVRSGPASRSRSVSVLDSPLATSSNASSEVSVNNNAFCVDASELDGDINSERGVQNRLPV</sequence>
<accession>A0AAD8HF29</accession>
<feature type="compositionally biased region" description="Low complexity" evidence="1">
    <location>
        <begin position="209"/>
        <end position="267"/>
    </location>
</feature>
<dbReference type="PRINTS" id="PR01217">
    <property type="entry name" value="PRICHEXTENSN"/>
</dbReference>
<dbReference type="AlphaFoldDB" id="A0AAD8HF29"/>
<comment type="caution">
    <text evidence="2">The sequence shown here is derived from an EMBL/GenBank/DDBJ whole genome shotgun (WGS) entry which is preliminary data.</text>
</comment>
<feature type="region of interest" description="Disordered" evidence="1">
    <location>
        <begin position="437"/>
        <end position="467"/>
    </location>
</feature>
<keyword evidence="3" id="KW-1185">Reference proteome</keyword>
<protein>
    <submittedName>
        <fullName evidence="2">Endochitinase A</fullName>
    </submittedName>
</protein>
<evidence type="ECO:0000313" key="2">
    <source>
        <dbReference type="EMBL" id="KAK1364993.1"/>
    </source>
</evidence>
<feature type="region of interest" description="Disordered" evidence="1">
    <location>
        <begin position="167"/>
        <end position="403"/>
    </location>
</feature>
<dbReference type="GO" id="GO:0055028">
    <property type="term" value="C:cortical microtubule"/>
    <property type="evidence" value="ECO:0007669"/>
    <property type="project" value="TreeGrafter"/>
</dbReference>
<dbReference type="Proteomes" id="UP001237642">
    <property type="component" value="Unassembled WGS sequence"/>
</dbReference>
<evidence type="ECO:0000313" key="3">
    <source>
        <dbReference type="Proteomes" id="UP001237642"/>
    </source>
</evidence>
<feature type="compositionally biased region" description="Polar residues" evidence="1">
    <location>
        <begin position="196"/>
        <end position="208"/>
    </location>
</feature>
<dbReference type="EMBL" id="JAUIZM010000009">
    <property type="protein sequence ID" value="KAK1364993.1"/>
    <property type="molecule type" value="Genomic_DNA"/>
</dbReference>
<dbReference type="PANTHER" id="PTHR31949">
    <property type="entry name" value="GASTRIC MUCIN-LIKE PROTEIN"/>
    <property type="match status" value="1"/>
</dbReference>
<proteinExistence type="predicted"/>
<organism evidence="2 3">
    <name type="scientific">Heracleum sosnowskyi</name>
    <dbReference type="NCBI Taxonomy" id="360622"/>
    <lineage>
        <taxon>Eukaryota</taxon>
        <taxon>Viridiplantae</taxon>
        <taxon>Streptophyta</taxon>
        <taxon>Embryophyta</taxon>
        <taxon>Tracheophyta</taxon>
        <taxon>Spermatophyta</taxon>
        <taxon>Magnoliopsida</taxon>
        <taxon>eudicotyledons</taxon>
        <taxon>Gunneridae</taxon>
        <taxon>Pentapetalae</taxon>
        <taxon>asterids</taxon>
        <taxon>campanulids</taxon>
        <taxon>Apiales</taxon>
        <taxon>Apiaceae</taxon>
        <taxon>Apioideae</taxon>
        <taxon>apioid superclade</taxon>
        <taxon>Tordylieae</taxon>
        <taxon>Tordyliinae</taxon>
        <taxon>Heracleum</taxon>
    </lineage>
</organism>
<feature type="compositionally biased region" description="Low complexity" evidence="1">
    <location>
        <begin position="286"/>
        <end position="303"/>
    </location>
</feature>
<dbReference type="GO" id="GO:0043622">
    <property type="term" value="P:cortical microtubule organization"/>
    <property type="evidence" value="ECO:0007669"/>
    <property type="project" value="TreeGrafter"/>
</dbReference>
<name>A0AAD8HF29_9APIA</name>
<reference evidence="2" key="1">
    <citation type="submission" date="2023-02" db="EMBL/GenBank/DDBJ databases">
        <title>Genome of toxic invasive species Heracleum sosnowskyi carries increased number of genes despite the absence of recent whole-genome duplications.</title>
        <authorList>
            <person name="Schelkunov M."/>
            <person name="Shtratnikova V."/>
            <person name="Makarenko M."/>
            <person name="Klepikova A."/>
            <person name="Omelchenko D."/>
            <person name="Novikova G."/>
            <person name="Obukhova E."/>
            <person name="Bogdanov V."/>
            <person name="Penin A."/>
            <person name="Logacheva M."/>
        </authorList>
    </citation>
    <scope>NUCLEOTIDE SEQUENCE</scope>
    <source>
        <strain evidence="2">Hsosn_3</strain>
        <tissue evidence="2">Leaf</tissue>
    </source>
</reference>